<gene>
    <name evidence="8" type="ORF">AV274_0959</name>
</gene>
<keyword evidence="5" id="KW-1015">Disulfide bond</keyword>
<dbReference type="AlphaFoldDB" id="A0A196SJV6"/>
<feature type="binding site" evidence="6">
    <location>
        <position position="282"/>
    </location>
    <ligand>
        <name>Ca(2+)</name>
        <dbReference type="ChEBI" id="CHEBI:29108"/>
    </ligand>
</feature>
<dbReference type="GO" id="GO:0005783">
    <property type="term" value="C:endoplasmic reticulum"/>
    <property type="evidence" value="ECO:0007669"/>
    <property type="project" value="TreeGrafter"/>
</dbReference>
<name>A0A196SJV6_BLAHN</name>
<proteinExistence type="inferred from homology"/>
<keyword evidence="6" id="KW-0106">Calcium</keyword>
<dbReference type="PANTHER" id="PTHR11742">
    <property type="entry name" value="MANNOSYL-OLIGOSACCHARIDE ALPHA-1,2-MANNOSIDASE-RELATED"/>
    <property type="match status" value="1"/>
</dbReference>
<evidence type="ECO:0000256" key="6">
    <source>
        <dbReference type="PIRSR" id="PIRSR601382-2"/>
    </source>
</evidence>
<keyword evidence="6" id="KW-0479">Metal-binding</keyword>
<evidence type="ECO:0000256" key="7">
    <source>
        <dbReference type="SAM" id="MobiDB-lite"/>
    </source>
</evidence>
<evidence type="ECO:0000256" key="4">
    <source>
        <dbReference type="ARBA" id="ARBA00022801"/>
    </source>
</evidence>
<evidence type="ECO:0000313" key="9">
    <source>
        <dbReference type="Proteomes" id="UP000078348"/>
    </source>
</evidence>
<evidence type="ECO:0000256" key="2">
    <source>
        <dbReference type="ARBA" id="ARBA00004922"/>
    </source>
</evidence>
<feature type="non-terminal residue" evidence="8">
    <location>
        <position position="1"/>
    </location>
</feature>
<dbReference type="GO" id="GO:0016020">
    <property type="term" value="C:membrane"/>
    <property type="evidence" value="ECO:0007669"/>
    <property type="project" value="InterPro"/>
</dbReference>
<accession>A0A196SJV6</accession>
<feature type="region of interest" description="Disordered" evidence="7">
    <location>
        <begin position="26"/>
        <end position="46"/>
    </location>
</feature>
<comment type="cofactor">
    <cofactor evidence="1 6">
        <name>Ca(2+)</name>
        <dbReference type="ChEBI" id="CHEBI:29108"/>
    </cofactor>
</comment>
<feature type="compositionally biased region" description="Basic and acidic residues" evidence="7">
    <location>
        <begin position="26"/>
        <end position="41"/>
    </location>
</feature>
<feature type="compositionally biased region" description="Basic and acidic residues" evidence="7">
    <location>
        <begin position="175"/>
        <end position="185"/>
    </location>
</feature>
<dbReference type="GO" id="GO:0005509">
    <property type="term" value="F:calcium ion binding"/>
    <property type="evidence" value="ECO:0007669"/>
    <property type="project" value="InterPro"/>
</dbReference>
<evidence type="ECO:0000313" key="8">
    <source>
        <dbReference type="EMBL" id="OAO17333.1"/>
    </source>
</evidence>
<dbReference type="InterPro" id="IPR001382">
    <property type="entry name" value="Glyco_hydro_47"/>
</dbReference>
<dbReference type="Proteomes" id="UP000078348">
    <property type="component" value="Unassembled WGS sequence"/>
</dbReference>
<dbReference type="InterPro" id="IPR012341">
    <property type="entry name" value="6hp_glycosidase-like_sf"/>
</dbReference>
<dbReference type="GO" id="GO:0005975">
    <property type="term" value="P:carbohydrate metabolic process"/>
    <property type="evidence" value="ECO:0007669"/>
    <property type="project" value="InterPro"/>
</dbReference>
<comment type="similarity">
    <text evidence="3">Belongs to the glycosyl hydrolase 47 family.</text>
</comment>
<evidence type="ECO:0008006" key="10">
    <source>
        <dbReference type="Google" id="ProtNLM"/>
    </source>
</evidence>
<evidence type="ECO:0000256" key="3">
    <source>
        <dbReference type="ARBA" id="ARBA00007658"/>
    </source>
</evidence>
<evidence type="ECO:0000256" key="1">
    <source>
        <dbReference type="ARBA" id="ARBA00001913"/>
    </source>
</evidence>
<reference evidence="8 9" key="1">
    <citation type="submission" date="2016-05" db="EMBL/GenBank/DDBJ databases">
        <title>Nuclear genome of Blastocystis sp. subtype 1 NandII.</title>
        <authorList>
            <person name="Gentekaki E."/>
            <person name="Curtis B."/>
            <person name="Stairs C."/>
            <person name="Eme L."/>
            <person name="Herman E."/>
            <person name="Klimes V."/>
            <person name="Arias M.C."/>
            <person name="Elias M."/>
            <person name="Hilliou F."/>
            <person name="Klute M."/>
            <person name="Malik S.-B."/>
            <person name="Pightling A."/>
            <person name="Rachubinski R."/>
            <person name="Salas D."/>
            <person name="Schlacht A."/>
            <person name="Suga H."/>
            <person name="Archibald J."/>
            <person name="Ball S.G."/>
            <person name="Clark G."/>
            <person name="Dacks J."/>
            <person name="Van Der Giezen M."/>
            <person name="Tsaousis A."/>
            <person name="Roger A."/>
        </authorList>
    </citation>
    <scope>NUCLEOTIDE SEQUENCE [LARGE SCALE GENOMIC DNA]</scope>
    <source>
        <strain evidence="9">ATCC 50177 / NandII</strain>
    </source>
</reference>
<dbReference type="InterPro" id="IPR050749">
    <property type="entry name" value="Glycosyl_Hydrolase_47"/>
</dbReference>
<organism evidence="8 9">
    <name type="scientific">Blastocystis sp. subtype 1 (strain ATCC 50177 / NandII)</name>
    <dbReference type="NCBI Taxonomy" id="478820"/>
    <lineage>
        <taxon>Eukaryota</taxon>
        <taxon>Sar</taxon>
        <taxon>Stramenopiles</taxon>
        <taxon>Bigyra</taxon>
        <taxon>Opalozoa</taxon>
        <taxon>Opalinata</taxon>
        <taxon>Blastocystidae</taxon>
        <taxon>Blastocystis</taxon>
    </lineage>
</organism>
<dbReference type="SUPFAM" id="SSF48225">
    <property type="entry name" value="Seven-hairpin glycosidases"/>
    <property type="match status" value="1"/>
</dbReference>
<sequence length="290" mass="30553">HGVARVPDAGEGDEGRAVRAGGEAHLRHGGEGADVGRHAADDAAPSQRHAVARHLHAGGLGGQLLRVPAEDVAADGQERQTLQAHVQRGGGGHHEAPAEALAVGAAVHGRGHAGRHLGLDGSPGLLHGRHAGAGRAARREPRHGGARPGEREGTGVHVLPHVHQHGDGRGGGADVDERRAAAREPPRHVLHPAARGAGDAVLPEPDHGRPESTGECWGWEMWSAIEKSCRTTYGYSSLDNADRPGSFTDGEESFFFAETVKYSYLLLKDDKLVDLTKKVFNTEAHPLDVF</sequence>
<comment type="caution">
    <text evidence="8">The sequence shown here is derived from an EMBL/GenBank/DDBJ whole genome shotgun (WGS) entry which is preliminary data.</text>
</comment>
<dbReference type="GO" id="GO:0004571">
    <property type="term" value="F:mannosyl-oligosaccharide 1,2-alpha-mannosidase activity"/>
    <property type="evidence" value="ECO:0007669"/>
    <property type="project" value="InterPro"/>
</dbReference>
<dbReference type="Pfam" id="PF01532">
    <property type="entry name" value="Glyco_hydro_47"/>
    <property type="match status" value="1"/>
</dbReference>
<dbReference type="OrthoDB" id="8118055at2759"/>
<feature type="region of interest" description="Disordered" evidence="7">
    <location>
        <begin position="130"/>
        <end position="185"/>
    </location>
</feature>
<dbReference type="STRING" id="478820.A0A196SJV6"/>
<dbReference type="InterPro" id="IPR036026">
    <property type="entry name" value="Seven-hairpin_glycosidases"/>
</dbReference>
<keyword evidence="4" id="KW-0378">Hydrolase</keyword>
<protein>
    <recommendedName>
        <fullName evidence="10">Alpha-1,2-Mannosidase</fullName>
    </recommendedName>
</protein>
<feature type="compositionally biased region" description="Basic and acidic residues" evidence="7">
    <location>
        <begin position="137"/>
        <end position="154"/>
    </location>
</feature>
<dbReference type="EMBL" id="LXWW01000035">
    <property type="protein sequence ID" value="OAO17333.1"/>
    <property type="molecule type" value="Genomic_DNA"/>
</dbReference>
<comment type="pathway">
    <text evidence="2">Protein modification; protein glycosylation.</text>
</comment>
<evidence type="ECO:0000256" key="5">
    <source>
        <dbReference type="ARBA" id="ARBA00023157"/>
    </source>
</evidence>
<keyword evidence="9" id="KW-1185">Reference proteome</keyword>
<dbReference type="Gene3D" id="1.50.10.10">
    <property type="match status" value="1"/>
</dbReference>